<dbReference type="PROSITE" id="PS00080">
    <property type="entry name" value="MULTICOPPER_OXIDASE2"/>
    <property type="match status" value="1"/>
</dbReference>
<protein>
    <recommendedName>
        <fullName evidence="6">L-ascorbate oxidase</fullName>
        <ecNumber evidence="5">1.10.3.3</ecNumber>
    </recommendedName>
</protein>
<reference evidence="19 20" key="1">
    <citation type="journal article" date="2023" name="G3 (Bethesda)">
        <title>A chromosome-length genome assembly and annotation of blackberry (Rubus argutus, cv. 'Hillquist').</title>
        <authorList>
            <person name="Bruna T."/>
            <person name="Aryal R."/>
            <person name="Dudchenko O."/>
            <person name="Sargent D.J."/>
            <person name="Mead D."/>
            <person name="Buti M."/>
            <person name="Cavallini A."/>
            <person name="Hytonen T."/>
            <person name="Andres J."/>
            <person name="Pham M."/>
            <person name="Weisz D."/>
            <person name="Mascagni F."/>
            <person name="Usai G."/>
            <person name="Natali L."/>
            <person name="Bassil N."/>
            <person name="Fernandez G.E."/>
            <person name="Lomsadze A."/>
            <person name="Armour M."/>
            <person name="Olukolu B."/>
            <person name="Poorten T."/>
            <person name="Britton C."/>
            <person name="Davik J."/>
            <person name="Ashrafi H."/>
            <person name="Aiden E.L."/>
            <person name="Borodovsky M."/>
            <person name="Worthington M."/>
        </authorList>
    </citation>
    <scope>NUCLEOTIDE SEQUENCE [LARGE SCALE GENOMIC DNA]</scope>
    <source>
        <strain evidence="19">PI 553951</strain>
    </source>
</reference>
<dbReference type="AlphaFoldDB" id="A0AAW1YMF6"/>
<gene>
    <name evidence="19" type="ORF">M0R45_005189</name>
</gene>
<keyword evidence="20" id="KW-1185">Reference proteome</keyword>
<feature type="domain" description="Plastocyanin-like" evidence="17">
    <location>
        <begin position="436"/>
        <end position="557"/>
    </location>
</feature>
<evidence type="ECO:0000256" key="3">
    <source>
        <dbReference type="ARBA" id="ARBA00010609"/>
    </source>
</evidence>
<feature type="domain" description="Plastocyanin-like" evidence="18">
    <location>
        <begin position="40"/>
        <end position="152"/>
    </location>
</feature>
<keyword evidence="15" id="KW-0732">Signal</keyword>
<evidence type="ECO:0000259" key="18">
    <source>
        <dbReference type="Pfam" id="PF07732"/>
    </source>
</evidence>
<dbReference type="Gene3D" id="2.60.40.420">
    <property type="entry name" value="Cupredoxins - blue copper proteins"/>
    <property type="match status" value="3"/>
</dbReference>
<evidence type="ECO:0000256" key="1">
    <source>
        <dbReference type="ARBA" id="ARBA00001935"/>
    </source>
</evidence>
<feature type="signal peptide" evidence="15">
    <location>
        <begin position="1"/>
        <end position="31"/>
    </location>
</feature>
<dbReference type="GO" id="GO:0005507">
    <property type="term" value="F:copper ion binding"/>
    <property type="evidence" value="ECO:0007669"/>
    <property type="project" value="InterPro"/>
</dbReference>
<dbReference type="PROSITE" id="PS00079">
    <property type="entry name" value="MULTICOPPER_OXIDASE1"/>
    <property type="match status" value="1"/>
</dbReference>
<evidence type="ECO:0000259" key="17">
    <source>
        <dbReference type="Pfam" id="PF07731"/>
    </source>
</evidence>
<organism evidence="19 20">
    <name type="scientific">Rubus argutus</name>
    <name type="common">Southern blackberry</name>
    <dbReference type="NCBI Taxonomy" id="59490"/>
    <lineage>
        <taxon>Eukaryota</taxon>
        <taxon>Viridiplantae</taxon>
        <taxon>Streptophyta</taxon>
        <taxon>Embryophyta</taxon>
        <taxon>Tracheophyta</taxon>
        <taxon>Spermatophyta</taxon>
        <taxon>Magnoliopsida</taxon>
        <taxon>eudicotyledons</taxon>
        <taxon>Gunneridae</taxon>
        <taxon>Pentapetalae</taxon>
        <taxon>rosids</taxon>
        <taxon>fabids</taxon>
        <taxon>Rosales</taxon>
        <taxon>Rosaceae</taxon>
        <taxon>Rosoideae</taxon>
        <taxon>Rosoideae incertae sedis</taxon>
        <taxon>Rubus</taxon>
    </lineage>
</organism>
<evidence type="ECO:0000256" key="10">
    <source>
        <dbReference type="ARBA" id="ARBA00023002"/>
    </source>
</evidence>
<evidence type="ECO:0000256" key="8">
    <source>
        <dbReference type="ARBA" id="ARBA00022723"/>
    </source>
</evidence>
<sequence>MVQLLQRKSCNFILVGLCLLFCLVKVPAVEAKIRHYKWEVRYEYKSPDCFKKLVITINGRTPGPTVLAQQGDTVVVELKNSLLTENVAIHWHGIRQIGSPWSDGTEGVTQCPIVPGDTFKYEFVVDRPGTYLYHAHYGMQREAGLYGSIRVALPEGKSEPFFYDYDRSIILNDWYHKSTYEQAVGLSLPSSNFVWVGEPQSLLIQGKGRFDCATPSLEPGVCNATSPECSPYAVTVVPGKTYRLRISSLTALSALSFQIEGHNMTVVEADGHYVEPFVLKNLFIYSGETYSVLIEANQDPSRNYWMTTNVVSRNATKSAPPGVAFLNYYPNHPQRSPPTVLPAGPAWNDDKARLNQSLAIKAHRDFIHTPPQLPDRVMVFLNTQNQIDGRKRWSVNNVSYTLPHTPYLIALKQNLTNAFDQTPPPDGYDFVNYDIYKVQNNTNATSSDGIYRLQFNITVDIILQNANTMQLNDSETHPWHLHGHDFWVLGYGKGKFDMYNDPKKYNLVNPIMKNTVPVHKFGWTALRFRADNPGVWAFHCHIESHFYMGMGVVFAEGIDMVGNLPSSIMGCGETKGVVHRP</sequence>
<evidence type="ECO:0000256" key="5">
    <source>
        <dbReference type="ARBA" id="ARBA00012301"/>
    </source>
</evidence>
<dbReference type="Proteomes" id="UP001457282">
    <property type="component" value="Unassembled WGS sequence"/>
</dbReference>
<dbReference type="FunFam" id="2.60.40.420:FF:000045">
    <property type="entry name" value="Laccase 2"/>
    <property type="match status" value="1"/>
</dbReference>
<keyword evidence="9" id="KW-0677">Repeat</keyword>
<dbReference type="InterPro" id="IPR011706">
    <property type="entry name" value="Cu-oxidase_C"/>
</dbReference>
<evidence type="ECO:0000256" key="11">
    <source>
        <dbReference type="ARBA" id="ARBA00023008"/>
    </source>
</evidence>
<comment type="subunit">
    <text evidence="4">Dimer.</text>
</comment>
<dbReference type="Pfam" id="PF07731">
    <property type="entry name" value="Cu-oxidase_2"/>
    <property type="match status" value="1"/>
</dbReference>
<comment type="caution">
    <text evidence="19">The sequence shown here is derived from an EMBL/GenBank/DDBJ whole genome shotgun (WGS) entry which is preliminary data.</text>
</comment>
<accession>A0AAW1YMF6</accession>
<keyword evidence="10" id="KW-0560">Oxidoreductase</keyword>
<dbReference type="GO" id="GO:0008447">
    <property type="term" value="F:L-ascorbate oxidase activity"/>
    <property type="evidence" value="ECO:0007669"/>
    <property type="project" value="UniProtKB-EC"/>
</dbReference>
<evidence type="ECO:0000313" key="20">
    <source>
        <dbReference type="Proteomes" id="UP001457282"/>
    </source>
</evidence>
<dbReference type="InterPro" id="IPR001117">
    <property type="entry name" value="Cu-oxidase_2nd"/>
</dbReference>
<evidence type="ECO:0000256" key="12">
    <source>
        <dbReference type="ARBA" id="ARBA00023157"/>
    </source>
</evidence>
<comment type="subcellular location">
    <subcellularLocation>
        <location evidence="2">Secreted</location>
    </subcellularLocation>
</comment>
<evidence type="ECO:0000256" key="7">
    <source>
        <dbReference type="ARBA" id="ARBA00022525"/>
    </source>
</evidence>
<keyword evidence="13" id="KW-0325">Glycoprotein</keyword>
<keyword evidence="8" id="KW-0479">Metal-binding</keyword>
<evidence type="ECO:0000256" key="4">
    <source>
        <dbReference type="ARBA" id="ARBA00011473"/>
    </source>
</evidence>
<keyword evidence="12" id="KW-1015">Disulfide bond</keyword>
<dbReference type="InterPro" id="IPR045087">
    <property type="entry name" value="Cu-oxidase_fam"/>
</dbReference>
<proteinExistence type="inferred from homology"/>
<name>A0AAW1YMF6_RUBAR</name>
<dbReference type="PANTHER" id="PTHR11709:SF218">
    <property type="entry name" value="L-ASCORBATE OXIDASE"/>
    <property type="match status" value="1"/>
</dbReference>
<dbReference type="InterPro" id="IPR002355">
    <property type="entry name" value="Cu_oxidase_Cu_BS"/>
</dbReference>
<evidence type="ECO:0000256" key="15">
    <source>
        <dbReference type="SAM" id="SignalP"/>
    </source>
</evidence>
<feature type="chain" id="PRO_5043318237" description="L-ascorbate oxidase" evidence="15">
    <location>
        <begin position="32"/>
        <end position="581"/>
    </location>
</feature>
<evidence type="ECO:0000256" key="9">
    <source>
        <dbReference type="ARBA" id="ARBA00022737"/>
    </source>
</evidence>
<dbReference type="GO" id="GO:0005576">
    <property type="term" value="C:extracellular region"/>
    <property type="evidence" value="ECO:0007669"/>
    <property type="project" value="UniProtKB-SubCell"/>
</dbReference>
<keyword evidence="11" id="KW-0186">Copper</keyword>
<dbReference type="InterPro" id="IPR011707">
    <property type="entry name" value="Cu-oxidase-like_N"/>
</dbReference>
<evidence type="ECO:0000256" key="14">
    <source>
        <dbReference type="ARBA" id="ARBA00048908"/>
    </source>
</evidence>
<dbReference type="SUPFAM" id="SSF49503">
    <property type="entry name" value="Cupredoxins"/>
    <property type="match status" value="3"/>
</dbReference>
<comment type="similarity">
    <text evidence="3">Belongs to the multicopper oxidase family.</text>
</comment>
<dbReference type="InterPro" id="IPR034267">
    <property type="entry name" value="CuRO_3_AAO"/>
</dbReference>
<keyword evidence="7" id="KW-0964">Secreted</keyword>
<dbReference type="EMBL" id="JBEDUW010000001">
    <property type="protein sequence ID" value="KAK9949672.1"/>
    <property type="molecule type" value="Genomic_DNA"/>
</dbReference>
<dbReference type="CDD" id="cd13893">
    <property type="entry name" value="CuRO_3_AAO"/>
    <property type="match status" value="1"/>
</dbReference>
<dbReference type="InterPro" id="IPR017760">
    <property type="entry name" value="L-ascorbate_oxidase_pln"/>
</dbReference>
<evidence type="ECO:0000259" key="16">
    <source>
        <dbReference type="Pfam" id="PF00394"/>
    </source>
</evidence>
<feature type="domain" description="Plastocyanin-like" evidence="16">
    <location>
        <begin position="168"/>
        <end position="329"/>
    </location>
</feature>
<comment type="cofactor">
    <cofactor evidence="1">
        <name>Cu cation</name>
        <dbReference type="ChEBI" id="CHEBI:23378"/>
    </cofactor>
</comment>
<dbReference type="Pfam" id="PF00394">
    <property type="entry name" value="Cu-oxidase"/>
    <property type="match status" value="1"/>
</dbReference>
<evidence type="ECO:0000313" key="19">
    <source>
        <dbReference type="EMBL" id="KAK9949672.1"/>
    </source>
</evidence>
<dbReference type="InterPro" id="IPR008972">
    <property type="entry name" value="Cupredoxin"/>
</dbReference>
<dbReference type="NCBIfam" id="TIGR03388">
    <property type="entry name" value="ascorbase"/>
    <property type="match status" value="1"/>
</dbReference>
<dbReference type="EC" id="1.10.3.3" evidence="5"/>
<evidence type="ECO:0000256" key="13">
    <source>
        <dbReference type="ARBA" id="ARBA00023180"/>
    </source>
</evidence>
<dbReference type="Pfam" id="PF07732">
    <property type="entry name" value="Cu-oxidase_3"/>
    <property type="match status" value="1"/>
</dbReference>
<evidence type="ECO:0000256" key="2">
    <source>
        <dbReference type="ARBA" id="ARBA00004613"/>
    </source>
</evidence>
<dbReference type="PANTHER" id="PTHR11709">
    <property type="entry name" value="MULTI-COPPER OXIDASE"/>
    <property type="match status" value="1"/>
</dbReference>
<dbReference type="InterPro" id="IPR033138">
    <property type="entry name" value="Cu_oxidase_CS"/>
</dbReference>
<comment type="catalytic activity">
    <reaction evidence="14">
        <text>4 L-ascorbate + O2 = 4 monodehydro-L-ascorbate radical + 2 H2O</text>
        <dbReference type="Rhea" id="RHEA:30243"/>
        <dbReference type="ChEBI" id="CHEBI:15377"/>
        <dbReference type="ChEBI" id="CHEBI:15379"/>
        <dbReference type="ChEBI" id="CHEBI:38290"/>
        <dbReference type="ChEBI" id="CHEBI:59513"/>
        <dbReference type="EC" id="1.10.3.3"/>
    </reaction>
</comment>
<evidence type="ECO:0000256" key="6">
    <source>
        <dbReference type="ARBA" id="ARBA00022095"/>
    </source>
</evidence>